<keyword evidence="2 5" id="KW-0812">Transmembrane</keyword>
<comment type="subcellular location">
    <subcellularLocation>
        <location evidence="1">Membrane</location>
    </subcellularLocation>
</comment>
<evidence type="ECO:0000313" key="7">
    <source>
        <dbReference type="Proteomes" id="UP001157910"/>
    </source>
</evidence>
<comment type="caution">
    <text evidence="6">The sequence shown here is derived from an EMBL/GenBank/DDBJ whole genome shotgun (WGS) entry which is preliminary data.</text>
</comment>
<accession>A0ABY1QGH8</accession>
<keyword evidence="7" id="KW-1185">Reference proteome</keyword>
<organism evidence="6 7">
    <name type="scientific">Novosphingobium panipatense</name>
    <dbReference type="NCBI Taxonomy" id="428991"/>
    <lineage>
        <taxon>Bacteria</taxon>
        <taxon>Pseudomonadati</taxon>
        <taxon>Pseudomonadota</taxon>
        <taxon>Alphaproteobacteria</taxon>
        <taxon>Sphingomonadales</taxon>
        <taxon>Sphingomonadaceae</taxon>
        <taxon>Novosphingobium</taxon>
    </lineage>
</organism>
<reference evidence="6 7" key="1">
    <citation type="submission" date="2017-05" db="EMBL/GenBank/DDBJ databases">
        <authorList>
            <person name="Varghese N."/>
            <person name="Submissions S."/>
        </authorList>
    </citation>
    <scope>NUCLEOTIDE SEQUENCE [LARGE SCALE GENOMIC DNA]</scope>
    <source>
        <strain evidence="6 7">SM16</strain>
    </source>
</reference>
<dbReference type="InterPro" id="IPR001129">
    <property type="entry name" value="Membr-assoc_MAPEG"/>
</dbReference>
<name>A0ABY1QGH8_9SPHN</name>
<protein>
    <recommendedName>
        <fullName evidence="8">MAPEG family protein</fullName>
    </recommendedName>
</protein>
<evidence type="ECO:0000313" key="6">
    <source>
        <dbReference type="EMBL" id="SMP70087.1"/>
    </source>
</evidence>
<dbReference type="Pfam" id="PF01124">
    <property type="entry name" value="MAPEG"/>
    <property type="match status" value="1"/>
</dbReference>
<keyword evidence="4 5" id="KW-0472">Membrane</keyword>
<sequence length="141" mass="15773">MSHNPTLIFLPMLAVVALTFVAFIRMAGARAGAVKTMDPRYYRAHIGDPEPERVRAAVRHYDNLFELPTLFYAACLTAFSMAVVGRWTLIFAWGYVATRVLQSVIHMTYNNPAHRGGAFVLGVLFTLALWINLALSIFARL</sequence>
<dbReference type="EMBL" id="FXUI01000005">
    <property type="protein sequence ID" value="SMP70087.1"/>
    <property type="molecule type" value="Genomic_DNA"/>
</dbReference>
<evidence type="ECO:0000256" key="3">
    <source>
        <dbReference type="ARBA" id="ARBA00022989"/>
    </source>
</evidence>
<dbReference type="InterPro" id="IPR023352">
    <property type="entry name" value="MAPEG-like_dom_sf"/>
</dbReference>
<evidence type="ECO:0000256" key="1">
    <source>
        <dbReference type="ARBA" id="ARBA00004370"/>
    </source>
</evidence>
<gene>
    <name evidence="6" type="ORF">SAMN06296065_105238</name>
</gene>
<dbReference type="Proteomes" id="UP001157910">
    <property type="component" value="Unassembled WGS sequence"/>
</dbReference>
<evidence type="ECO:0008006" key="8">
    <source>
        <dbReference type="Google" id="ProtNLM"/>
    </source>
</evidence>
<dbReference type="RefSeq" id="WP_103728120.1">
    <property type="nucleotide sequence ID" value="NZ_FXUI01000005.1"/>
</dbReference>
<evidence type="ECO:0000256" key="5">
    <source>
        <dbReference type="SAM" id="Phobius"/>
    </source>
</evidence>
<feature type="transmembrane region" description="Helical" evidence="5">
    <location>
        <begin position="70"/>
        <end position="96"/>
    </location>
</feature>
<proteinExistence type="predicted"/>
<feature type="transmembrane region" description="Helical" evidence="5">
    <location>
        <begin position="117"/>
        <end position="139"/>
    </location>
</feature>
<dbReference type="SUPFAM" id="SSF161084">
    <property type="entry name" value="MAPEG domain-like"/>
    <property type="match status" value="1"/>
</dbReference>
<dbReference type="Gene3D" id="1.20.120.550">
    <property type="entry name" value="Membrane associated eicosanoid/glutathione metabolism-like domain"/>
    <property type="match status" value="1"/>
</dbReference>
<keyword evidence="3 5" id="KW-1133">Transmembrane helix</keyword>
<evidence type="ECO:0000256" key="2">
    <source>
        <dbReference type="ARBA" id="ARBA00022692"/>
    </source>
</evidence>
<evidence type="ECO:0000256" key="4">
    <source>
        <dbReference type="ARBA" id="ARBA00023136"/>
    </source>
</evidence>